<organism evidence="1">
    <name type="scientific">freshwater metagenome</name>
    <dbReference type="NCBI Taxonomy" id="449393"/>
    <lineage>
        <taxon>unclassified sequences</taxon>
        <taxon>metagenomes</taxon>
        <taxon>ecological metagenomes</taxon>
    </lineage>
</organism>
<evidence type="ECO:0000313" key="1">
    <source>
        <dbReference type="EMBL" id="CAB4599709.1"/>
    </source>
</evidence>
<accession>A0A6J6GIJ8</accession>
<sequence>MLVVKFNCFVTLVMAPMSTHGSGHAVSGSQIGRPSGCGEYGYFDCRFFGYTR</sequence>
<name>A0A6J6GIJ8_9ZZZZ</name>
<dbReference type="EMBL" id="CAEZTS010000292">
    <property type="protein sequence ID" value="CAB4599709.1"/>
    <property type="molecule type" value="Genomic_DNA"/>
</dbReference>
<reference evidence="1" key="1">
    <citation type="submission" date="2020-05" db="EMBL/GenBank/DDBJ databases">
        <authorList>
            <person name="Chiriac C."/>
            <person name="Salcher M."/>
            <person name="Ghai R."/>
            <person name="Kavagutti S V."/>
        </authorList>
    </citation>
    <scope>NUCLEOTIDE SEQUENCE</scope>
</reference>
<protein>
    <submittedName>
        <fullName evidence="1">Unannotated protein</fullName>
    </submittedName>
</protein>
<dbReference type="AlphaFoldDB" id="A0A6J6GIJ8"/>
<gene>
    <name evidence="1" type="ORF">UFOPK1722_02130</name>
</gene>
<proteinExistence type="predicted"/>